<feature type="compositionally biased region" description="Low complexity" evidence="1">
    <location>
        <begin position="148"/>
        <end position="169"/>
    </location>
</feature>
<organism evidence="2 3">
    <name type="scientific">Rubrivirga marina</name>
    <dbReference type="NCBI Taxonomy" id="1196024"/>
    <lineage>
        <taxon>Bacteria</taxon>
        <taxon>Pseudomonadati</taxon>
        <taxon>Rhodothermota</taxon>
        <taxon>Rhodothermia</taxon>
        <taxon>Rhodothermales</taxon>
        <taxon>Rubricoccaceae</taxon>
        <taxon>Rubrivirga</taxon>
    </lineage>
</organism>
<accession>A0A271IX52</accession>
<feature type="region of interest" description="Disordered" evidence="1">
    <location>
        <begin position="148"/>
        <end position="191"/>
    </location>
</feature>
<protein>
    <submittedName>
        <fullName evidence="2">Uncharacterized protein</fullName>
    </submittedName>
</protein>
<dbReference type="AlphaFoldDB" id="A0A271IX52"/>
<evidence type="ECO:0000313" key="2">
    <source>
        <dbReference type="EMBL" id="PAP75690.1"/>
    </source>
</evidence>
<keyword evidence="3" id="KW-1185">Reference proteome</keyword>
<name>A0A271IX52_9BACT</name>
<dbReference type="Proteomes" id="UP000216339">
    <property type="component" value="Unassembled WGS sequence"/>
</dbReference>
<gene>
    <name evidence="2" type="ORF">BSZ37_04185</name>
</gene>
<comment type="caution">
    <text evidence="2">The sequence shown here is derived from an EMBL/GenBank/DDBJ whole genome shotgun (WGS) entry which is preliminary data.</text>
</comment>
<dbReference type="EMBL" id="MQWD01000001">
    <property type="protein sequence ID" value="PAP75690.1"/>
    <property type="molecule type" value="Genomic_DNA"/>
</dbReference>
<dbReference type="RefSeq" id="WP_095509333.1">
    <property type="nucleotide sequence ID" value="NZ_MQWD01000001.1"/>
</dbReference>
<sequence length="191" mass="20585">MPVLTAAIALLVSVASFVFALLVFAENRRLEREKHRAVALSSTHTASLLLQEALDVVGKVDAFFDAHGVELDDDTAREYADYRQSVKDDHAKITKAMSEVAYGNLAVIECRALAAQATLVVYRTIDNRKALLRLLTQLRDVLATETAADAPTARGGAAPSASGDGAFGPLPQSEPSRRATSGWRPPRRSAR</sequence>
<dbReference type="OrthoDB" id="9905626at2"/>
<reference evidence="2 3" key="1">
    <citation type="submission" date="2016-11" db="EMBL/GenBank/DDBJ databases">
        <title>Study of marine rhodopsin-containing bacteria.</title>
        <authorList>
            <person name="Yoshizawa S."/>
            <person name="Kumagai Y."/>
            <person name="Kogure K."/>
        </authorList>
    </citation>
    <scope>NUCLEOTIDE SEQUENCE [LARGE SCALE GENOMIC DNA]</scope>
    <source>
        <strain evidence="2 3">SAORIC-28</strain>
    </source>
</reference>
<proteinExistence type="predicted"/>
<evidence type="ECO:0000256" key="1">
    <source>
        <dbReference type="SAM" id="MobiDB-lite"/>
    </source>
</evidence>
<evidence type="ECO:0000313" key="3">
    <source>
        <dbReference type="Proteomes" id="UP000216339"/>
    </source>
</evidence>